<evidence type="ECO:0000256" key="7">
    <source>
        <dbReference type="ARBA" id="ARBA00022692"/>
    </source>
</evidence>
<dbReference type="PANTHER" id="PTHR23033">
    <property type="entry name" value="BETA1,3-GALACTOSYLTRANSFERASE"/>
    <property type="match status" value="1"/>
</dbReference>
<evidence type="ECO:0000256" key="11">
    <source>
        <dbReference type="ARBA" id="ARBA00023136"/>
    </source>
</evidence>
<evidence type="ECO:0000256" key="4">
    <source>
        <dbReference type="ARBA" id="ARBA00012557"/>
    </source>
</evidence>
<evidence type="ECO:0000256" key="6">
    <source>
        <dbReference type="ARBA" id="ARBA00022679"/>
    </source>
</evidence>
<dbReference type="GO" id="GO:0016263">
    <property type="term" value="F:glycoprotein-N-acetylgalactosamine 3-beta-galactosyltransferase activity"/>
    <property type="evidence" value="ECO:0007669"/>
    <property type="project" value="UniProtKB-EC"/>
</dbReference>
<keyword evidence="5" id="KW-0328">Glycosyltransferase</keyword>
<dbReference type="InterPro" id="IPR003378">
    <property type="entry name" value="Fringe-like_glycosylTrfase"/>
</dbReference>
<feature type="domain" description="Fringe-like glycosyltransferase" evidence="13">
    <location>
        <begin position="207"/>
        <end position="286"/>
    </location>
</feature>
<dbReference type="GeneID" id="85311035"/>
<keyword evidence="6" id="KW-0808">Transferase</keyword>
<comment type="subcellular location">
    <subcellularLocation>
        <location evidence="1">Membrane</location>
        <topology evidence="1">Single-pass type II membrane protein</topology>
    </subcellularLocation>
</comment>
<evidence type="ECO:0000256" key="9">
    <source>
        <dbReference type="ARBA" id="ARBA00022968"/>
    </source>
</evidence>
<gene>
    <name evidence="14" type="ORF">QBC33DRAFT_538061</name>
</gene>
<name>A0AAJ0FH62_9PEZI</name>
<evidence type="ECO:0000256" key="12">
    <source>
        <dbReference type="SAM" id="MobiDB-lite"/>
    </source>
</evidence>
<comment type="caution">
    <text evidence="14">The sequence shown here is derived from an EMBL/GenBank/DDBJ whole genome shotgun (WGS) entry which is preliminary data.</text>
</comment>
<keyword evidence="8" id="KW-0547">Nucleotide-binding</keyword>
<dbReference type="AlphaFoldDB" id="A0AAJ0FH62"/>
<keyword evidence="15" id="KW-1185">Reference proteome</keyword>
<evidence type="ECO:0000256" key="2">
    <source>
        <dbReference type="ARBA" id="ARBA00004922"/>
    </source>
</evidence>
<dbReference type="RefSeq" id="XP_060283565.1">
    <property type="nucleotide sequence ID" value="XM_060427848.1"/>
</dbReference>
<organism evidence="14 15">
    <name type="scientific">Phialemonium atrogriseum</name>
    <dbReference type="NCBI Taxonomy" id="1093897"/>
    <lineage>
        <taxon>Eukaryota</taxon>
        <taxon>Fungi</taxon>
        <taxon>Dikarya</taxon>
        <taxon>Ascomycota</taxon>
        <taxon>Pezizomycotina</taxon>
        <taxon>Sordariomycetes</taxon>
        <taxon>Sordariomycetidae</taxon>
        <taxon>Cephalothecales</taxon>
        <taxon>Cephalothecaceae</taxon>
        <taxon>Phialemonium</taxon>
    </lineage>
</organism>
<evidence type="ECO:0000256" key="10">
    <source>
        <dbReference type="ARBA" id="ARBA00022989"/>
    </source>
</evidence>
<comment type="similarity">
    <text evidence="3">Belongs to the glycosyltransferase 31 family. Beta3-Gal-T subfamily.</text>
</comment>
<protein>
    <recommendedName>
        <fullName evidence="4">N-acetylgalactosaminide beta-1,3-galactosyltransferase</fullName>
        <ecNumber evidence="4">2.4.1.122</ecNumber>
    </recommendedName>
</protein>
<evidence type="ECO:0000256" key="3">
    <source>
        <dbReference type="ARBA" id="ARBA00006462"/>
    </source>
</evidence>
<proteinExistence type="inferred from homology"/>
<feature type="region of interest" description="Disordered" evidence="12">
    <location>
        <begin position="461"/>
        <end position="490"/>
    </location>
</feature>
<dbReference type="Pfam" id="PF02434">
    <property type="entry name" value="Fringe"/>
    <property type="match status" value="1"/>
</dbReference>
<reference evidence="14" key="1">
    <citation type="submission" date="2023-06" db="EMBL/GenBank/DDBJ databases">
        <title>Genome-scale phylogeny and comparative genomics of the fungal order Sordariales.</title>
        <authorList>
            <consortium name="Lawrence Berkeley National Laboratory"/>
            <person name="Hensen N."/>
            <person name="Bonometti L."/>
            <person name="Westerberg I."/>
            <person name="Brannstrom I.O."/>
            <person name="Guillou S."/>
            <person name="Cros-Aarteil S."/>
            <person name="Calhoun S."/>
            <person name="Haridas S."/>
            <person name="Kuo A."/>
            <person name="Mondo S."/>
            <person name="Pangilinan J."/>
            <person name="Riley R."/>
            <person name="Labutti K."/>
            <person name="Andreopoulos B."/>
            <person name="Lipzen A."/>
            <person name="Chen C."/>
            <person name="Yanf M."/>
            <person name="Daum C."/>
            <person name="Ng V."/>
            <person name="Clum A."/>
            <person name="Steindorff A."/>
            <person name="Ohm R."/>
            <person name="Martin F."/>
            <person name="Silar P."/>
            <person name="Natvig D."/>
            <person name="Lalanne C."/>
            <person name="Gautier V."/>
            <person name="Ament-Velasquez S.L."/>
            <person name="Kruys A."/>
            <person name="Hutchinson M.I."/>
            <person name="Powell A.J."/>
            <person name="Barry K."/>
            <person name="Miller A.N."/>
            <person name="Grigoriev I.V."/>
            <person name="Debuchy R."/>
            <person name="Gladieux P."/>
            <person name="Thoren M.H."/>
            <person name="Johannesson H."/>
        </authorList>
    </citation>
    <scope>NUCLEOTIDE SEQUENCE</scope>
    <source>
        <strain evidence="14">8032-3</strain>
    </source>
</reference>
<dbReference type="EMBL" id="MU839008">
    <property type="protein sequence ID" value="KAK1767352.1"/>
    <property type="molecule type" value="Genomic_DNA"/>
</dbReference>
<keyword evidence="7" id="KW-0812">Transmembrane</keyword>
<evidence type="ECO:0000256" key="8">
    <source>
        <dbReference type="ARBA" id="ARBA00022741"/>
    </source>
</evidence>
<dbReference type="Gene3D" id="3.90.550.50">
    <property type="match status" value="1"/>
</dbReference>
<evidence type="ECO:0000256" key="1">
    <source>
        <dbReference type="ARBA" id="ARBA00004606"/>
    </source>
</evidence>
<dbReference type="GO" id="GO:0000166">
    <property type="term" value="F:nucleotide binding"/>
    <property type="evidence" value="ECO:0007669"/>
    <property type="project" value="UniProtKB-KW"/>
</dbReference>
<keyword evidence="10" id="KW-1133">Transmembrane helix</keyword>
<dbReference type="InterPro" id="IPR026050">
    <property type="entry name" value="C1GALT1/C1GALT1_chp1"/>
</dbReference>
<evidence type="ECO:0000259" key="13">
    <source>
        <dbReference type="Pfam" id="PF02434"/>
    </source>
</evidence>
<keyword evidence="9" id="KW-0735">Signal-anchor</keyword>
<dbReference type="EC" id="2.4.1.122" evidence="4"/>
<comment type="pathway">
    <text evidence="2">Protein modification; protein glycosylation.</text>
</comment>
<dbReference type="PANTHER" id="PTHR23033:SF43">
    <property type="entry name" value="APPLE DOMAIN-CONTAINING PROTEIN"/>
    <property type="match status" value="1"/>
</dbReference>
<accession>A0AAJ0FH62</accession>
<keyword evidence="11" id="KW-0472">Membrane</keyword>
<sequence>MAFSFKPVMHMLSNKRFLRISLFVGPLLLFFLLAAAFWASPQLRDNGIGRGMLPWLGPAEKPVPEFYPFETISQFSPVSLSVDEKTTTKELCDTFPSYITNRIQPVLKTGHGEKRVKIEAQLNSSSACFSNEDLLIFSDLDETILGRPVIDILADLPPSFRVDNPDFDNYLTMQAMRRNGTLDVDEAATAAINGWILDRFKFLPMVERAWTMRPGRDWYVFYETDTYIVWDSMFRFLSTLDPATPLYMGSPSPGRVDKTRPRHEIKTWFANGGPGFVLSRAAVERLLARDVGPAGQLLDPPLTTRWLDLLRRECCGDSVVGWTLWNVSVPVSGYWPMFNPHPMHGVPYSDLYWCQPVITLHKTRPEDMEELWRWEHSRRQKDTPLLYRDLYEFRHPGTPAVLDNWDNGDWARFGPPGGARVDSFETCGKACEASQDCVQWLWRGLDAGECVLMRQVRYGVPREPEPIPQPEPKEGEEAPKEPAPKPKEKWVNFKSGWMTQRIDRWRGQRTCSAVQWVGPSITRVY</sequence>
<evidence type="ECO:0000313" key="15">
    <source>
        <dbReference type="Proteomes" id="UP001244011"/>
    </source>
</evidence>
<dbReference type="GO" id="GO:0016020">
    <property type="term" value="C:membrane"/>
    <property type="evidence" value="ECO:0007669"/>
    <property type="project" value="UniProtKB-SubCell"/>
</dbReference>
<dbReference type="Proteomes" id="UP001244011">
    <property type="component" value="Unassembled WGS sequence"/>
</dbReference>
<evidence type="ECO:0000313" key="14">
    <source>
        <dbReference type="EMBL" id="KAK1767352.1"/>
    </source>
</evidence>
<evidence type="ECO:0000256" key="5">
    <source>
        <dbReference type="ARBA" id="ARBA00022676"/>
    </source>
</evidence>